<keyword evidence="7" id="KW-1185">Reference proteome</keyword>
<organism evidence="6 7">
    <name type="scientific">Azospirillum thiophilum</name>
    <dbReference type="NCBI Taxonomy" id="528244"/>
    <lineage>
        <taxon>Bacteria</taxon>
        <taxon>Pseudomonadati</taxon>
        <taxon>Pseudomonadota</taxon>
        <taxon>Alphaproteobacteria</taxon>
        <taxon>Rhodospirillales</taxon>
        <taxon>Azospirillaceae</taxon>
        <taxon>Azospirillum</taxon>
    </lineage>
</organism>
<dbReference type="InterPro" id="IPR005251">
    <property type="entry name" value="IF-M1Pi"/>
</dbReference>
<dbReference type="EC" id="5.3.1.23" evidence="5"/>
<feature type="active site" description="Proton donor" evidence="5">
    <location>
        <position position="243"/>
    </location>
</feature>
<dbReference type="PANTHER" id="PTHR43475:SF1">
    <property type="entry name" value="METHYLTHIORIBOSE-1-PHOSPHATE ISOMERASE"/>
    <property type="match status" value="1"/>
</dbReference>
<dbReference type="InterPro" id="IPR037171">
    <property type="entry name" value="NagB/RpiA_transferase-like"/>
</dbReference>
<evidence type="ECO:0000256" key="1">
    <source>
        <dbReference type="ARBA" id="ARBA00023235"/>
    </source>
</evidence>
<name>A0AAC8ZWF2_9PROT</name>
<comment type="function">
    <text evidence="4">Catalyzes the interconversion of methylthioribose-1-phosphate (MTR-1-P) into methylthioribulose-1-phosphate (MTRu-1-P). Also catalyzes the interconversion of 5-deoxyribose 1-phosphate and 5-deoxyribulose 1-phosphate. Part of a bifunctional DHAP-shunt salvage pathway for SAM by-products.</text>
</comment>
<comment type="catalytic activity">
    <reaction evidence="3">
        <text>5-(methylsulfanyl)-alpha-D-ribose 1-phosphate = 5-(methylsulfanyl)-D-ribulose 1-phosphate</text>
        <dbReference type="Rhea" id="RHEA:19989"/>
        <dbReference type="ChEBI" id="CHEBI:58533"/>
        <dbReference type="ChEBI" id="CHEBI:58548"/>
        <dbReference type="EC" id="5.3.1.23"/>
    </reaction>
    <physiologicalReaction direction="left-to-right" evidence="3">
        <dbReference type="Rhea" id="RHEA:19990"/>
    </physiologicalReaction>
</comment>
<feature type="binding site" evidence="5">
    <location>
        <begin position="52"/>
        <end position="54"/>
    </location>
    <ligand>
        <name>substrate</name>
    </ligand>
</feature>
<dbReference type="Pfam" id="PF01008">
    <property type="entry name" value="IF-2B"/>
    <property type="match status" value="1"/>
</dbReference>
<proteinExistence type="inferred from homology"/>
<dbReference type="GO" id="GO:0046523">
    <property type="term" value="F:S-methyl-5-thioribose-1-phosphate isomerase activity"/>
    <property type="evidence" value="ECO:0007669"/>
    <property type="project" value="UniProtKB-UniRule"/>
</dbReference>
<evidence type="ECO:0000256" key="3">
    <source>
        <dbReference type="ARBA" id="ARBA00051169"/>
    </source>
</evidence>
<dbReference type="RefSeq" id="WP_045585446.1">
    <property type="nucleotide sequence ID" value="NZ_CP012407.1"/>
</dbReference>
<dbReference type="NCBIfam" id="TIGR00524">
    <property type="entry name" value="eIF-2B_rel"/>
    <property type="match status" value="1"/>
</dbReference>
<keyword evidence="1 5" id="KW-0413">Isomerase</keyword>
<protein>
    <recommendedName>
        <fullName evidence="5">Methylthioribose-1-phosphate isomerase</fullName>
        <shortName evidence="5">M1Pi</shortName>
        <shortName evidence="5">MTR-1-P isomerase</shortName>
        <ecNumber evidence="5">5.3.1.23</ecNumber>
    </recommendedName>
    <alternativeName>
        <fullName evidence="5">S-methyl-5-thioribose-1-phosphate isomerase</fullName>
    </alternativeName>
</protein>
<dbReference type="EMBL" id="CP012407">
    <property type="protein sequence ID" value="ALG75548.1"/>
    <property type="molecule type" value="Genomic_DNA"/>
</dbReference>
<dbReference type="Gene3D" id="1.20.120.420">
    <property type="entry name" value="translation initiation factor eif-2b, domain 1"/>
    <property type="match status" value="1"/>
</dbReference>
<dbReference type="Gene3D" id="3.40.50.10470">
    <property type="entry name" value="Translation initiation factor eif-2b, domain 2"/>
    <property type="match status" value="1"/>
</dbReference>
<dbReference type="HAMAP" id="MF_01678">
    <property type="entry name" value="Salvage_MtnA"/>
    <property type="match status" value="1"/>
</dbReference>
<feature type="site" description="Transition state stabilizer" evidence="5">
    <location>
        <position position="163"/>
    </location>
</feature>
<dbReference type="GO" id="GO:0019509">
    <property type="term" value="P:L-methionine salvage from methylthioadenosine"/>
    <property type="evidence" value="ECO:0007669"/>
    <property type="project" value="UniProtKB-UniRule"/>
</dbReference>
<evidence type="ECO:0000313" key="6">
    <source>
        <dbReference type="EMBL" id="ALG75548.1"/>
    </source>
</evidence>
<feature type="binding site" evidence="5">
    <location>
        <begin position="253"/>
        <end position="254"/>
    </location>
    <ligand>
        <name>substrate</name>
    </ligand>
</feature>
<reference evidence="6 7" key="2">
    <citation type="journal article" date="2016" name="Genome Announc.">
        <title>Complete Genome Sequence of a Strain of Azospirillum thiophilum Isolated from a Sulfide Spring.</title>
        <authorList>
            <person name="Fomenkov A."/>
            <person name="Vincze T."/>
            <person name="Grabovich M."/>
            <person name="Anton B.P."/>
            <person name="Dubinina G."/>
            <person name="Orlova M."/>
            <person name="Belousova E."/>
            <person name="Roberts R.J."/>
        </authorList>
    </citation>
    <scope>NUCLEOTIDE SEQUENCE [LARGE SCALE GENOMIC DNA]</scope>
    <source>
        <strain evidence="6 7">BV-S</strain>
    </source>
</reference>
<evidence type="ECO:0000256" key="2">
    <source>
        <dbReference type="ARBA" id="ARBA00050906"/>
    </source>
</evidence>
<reference evidence="7" key="1">
    <citation type="submission" date="2015-08" db="EMBL/GenBank/DDBJ databases">
        <title>Complete Genome Sequence of Azospirillum thiophilum BV-S.</title>
        <authorList>
            <person name="Fomenkov A."/>
            <person name="Vincze T."/>
            <person name="Grabovich M."/>
            <person name="Dubinina G."/>
            <person name="Orlova M."/>
            <person name="Belousova E."/>
            <person name="Roberts R.J."/>
        </authorList>
    </citation>
    <scope>NUCLEOTIDE SEQUENCE [LARGE SCALE GENOMIC DNA]</scope>
    <source>
        <strain evidence="7">BV-S</strain>
    </source>
</reference>
<dbReference type="NCBIfam" id="NF004326">
    <property type="entry name" value="PRK05720.1"/>
    <property type="match status" value="1"/>
</dbReference>
<gene>
    <name evidence="5" type="primary">mtnA</name>
    <name evidence="6" type="ORF">AL072_31835</name>
</gene>
<dbReference type="AlphaFoldDB" id="A0AAC8ZWF2"/>
<comment type="catalytic activity">
    <reaction evidence="2">
        <text>5-deoxy-alpha-D-ribose 1-phosphate = 5-deoxy-D-ribulose 1-phosphate</text>
        <dbReference type="Rhea" id="RHEA:61296"/>
        <dbReference type="ChEBI" id="CHEBI:58749"/>
        <dbReference type="ChEBI" id="CHEBI:144504"/>
    </reaction>
    <physiologicalReaction direction="left-to-right" evidence="2">
        <dbReference type="Rhea" id="RHEA:61297"/>
    </physiologicalReaction>
</comment>
<comment type="similarity">
    <text evidence="5">Belongs to the EIF-2B alpha/beta/delta subunits family. MtnA subfamily.</text>
</comment>
<dbReference type="InterPro" id="IPR000649">
    <property type="entry name" value="IF-2B-related"/>
</dbReference>
<comment type="pathway">
    <text evidence="5">Amino-acid biosynthesis; L-methionine biosynthesis via salvage pathway; L-methionine from S-methyl-5-thio-alpha-D-ribose 1-phosphate: step 1/6.</text>
</comment>
<feature type="binding site" evidence="5">
    <location>
        <position position="202"/>
    </location>
    <ligand>
        <name>substrate</name>
    </ligand>
</feature>
<dbReference type="KEGG" id="ati:AL072_31835"/>
<sequence>MRIDGAAYRTIWPEGDGVVAIIDQTRLPHDFAVVRLTGLEEAAHAIRAMLVRGAPLIGAAAAYGVALALRADASDRGLERACATLLATRPTAVNLRWALERMRGLLAPLPEAQRVGAAEAEAAAIADEDVEINRAIGLHGAALIRAAAARKAPGGPVNVLTHCNAGWLATVDWGTALAPVYAAFEQGIPLHVWVDETRPRNQGASLTAWELKHHGVPHTVIADNVGGHLMQHGKVDLCIVGTDRTTATGDVCNKIGTYLKALAAHDNGVPFYVGLPSPTIDWTIADGVREIPIEERDGREVSELTGRTADGRIETVRVTPDGSPVANYGFDVTPARLVTGLITERGVCPASREGLLGLFPERG</sequence>
<dbReference type="InterPro" id="IPR027363">
    <property type="entry name" value="M1Pi_N"/>
</dbReference>
<dbReference type="Proteomes" id="UP000069935">
    <property type="component" value="Chromosome 7"/>
</dbReference>
<evidence type="ECO:0000256" key="4">
    <source>
        <dbReference type="ARBA" id="ARBA00058145"/>
    </source>
</evidence>
<dbReference type="FunFam" id="1.20.120.420:FF:000003">
    <property type="entry name" value="Methylthioribose-1-phosphate isomerase"/>
    <property type="match status" value="1"/>
</dbReference>
<dbReference type="InterPro" id="IPR042529">
    <property type="entry name" value="IF_2B-like_C"/>
</dbReference>
<accession>A0AAC8ZWF2</accession>
<keyword evidence="5" id="KW-0486">Methionine biosynthesis</keyword>
<evidence type="ECO:0000256" key="5">
    <source>
        <dbReference type="HAMAP-Rule" id="MF_01678"/>
    </source>
</evidence>
<dbReference type="PANTHER" id="PTHR43475">
    <property type="entry name" value="METHYLTHIORIBOSE-1-PHOSPHATE ISOMERASE"/>
    <property type="match status" value="1"/>
</dbReference>
<dbReference type="InterPro" id="IPR011559">
    <property type="entry name" value="Initiation_fac_2B_a/b/d"/>
</dbReference>
<keyword evidence="5" id="KW-0028">Amino-acid biosynthesis</keyword>
<dbReference type="FunFam" id="3.40.50.10470:FF:000006">
    <property type="entry name" value="Methylthioribose-1-phosphate isomerase"/>
    <property type="match status" value="1"/>
</dbReference>
<dbReference type="NCBIfam" id="TIGR00512">
    <property type="entry name" value="salvage_mtnA"/>
    <property type="match status" value="1"/>
</dbReference>
<feature type="binding site" evidence="5">
    <location>
        <position position="89"/>
    </location>
    <ligand>
        <name>substrate</name>
    </ligand>
</feature>
<dbReference type="SUPFAM" id="SSF100950">
    <property type="entry name" value="NagB/RpiA/CoA transferase-like"/>
    <property type="match status" value="1"/>
</dbReference>
<evidence type="ECO:0000313" key="7">
    <source>
        <dbReference type="Proteomes" id="UP000069935"/>
    </source>
</evidence>